<sequence>MIAAHSLVGLQTEQPKTPHFQPPNEQLKLKNTMATGLEALGAASAVLQIISFASDVIIACKKVYDGKPTSDDDLETYAKRMSDAIGRVQTRCKDTSQLQSGSTTQTLEGIAKDCRKAAQELETEVRYITSMHDKGNLPQAVFATLRSSSHRKKIEKLELSLFRYKQLMKTEMISHLCSRTDAINLQQRKGFHDLASDVQHLIIQVAQGHTKLEDLIETQHGLTRDTIEQATGKSEQVVNAHTTTQIQKLRTEAEVEAQCKTLLRSLKFHEMNQRYHDVLPLSMASFQRVFASYENMGTADEDLEDSQSSESNIHDSERVDMAEIDQAWALKARVREEHFGQVHRGQPDD</sequence>
<comment type="caution">
    <text evidence="2">The sequence shown here is derived from an EMBL/GenBank/DDBJ whole genome shotgun (WGS) entry which is preliminary data.</text>
</comment>
<gene>
    <name evidence="2" type="ORF">FSARC_10735</name>
</gene>
<evidence type="ECO:0000256" key="1">
    <source>
        <dbReference type="SAM" id="MobiDB-lite"/>
    </source>
</evidence>
<name>A0A8H4TJZ0_9HYPO</name>
<evidence type="ECO:0008006" key="4">
    <source>
        <dbReference type="Google" id="ProtNLM"/>
    </source>
</evidence>
<evidence type="ECO:0000313" key="2">
    <source>
        <dbReference type="EMBL" id="KAF4959410.1"/>
    </source>
</evidence>
<proteinExistence type="predicted"/>
<accession>A0A8H4TJZ0</accession>
<organism evidence="2 3">
    <name type="scientific">Fusarium sarcochroum</name>
    <dbReference type="NCBI Taxonomy" id="1208366"/>
    <lineage>
        <taxon>Eukaryota</taxon>
        <taxon>Fungi</taxon>
        <taxon>Dikarya</taxon>
        <taxon>Ascomycota</taxon>
        <taxon>Pezizomycotina</taxon>
        <taxon>Sordariomycetes</taxon>
        <taxon>Hypocreomycetidae</taxon>
        <taxon>Hypocreales</taxon>
        <taxon>Nectriaceae</taxon>
        <taxon>Fusarium</taxon>
        <taxon>Fusarium lateritium species complex</taxon>
    </lineage>
</organism>
<protein>
    <recommendedName>
        <fullName evidence="4">Fungal N-terminal domain-containing protein</fullName>
    </recommendedName>
</protein>
<reference evidence="2" key="1">
    <citation type="journal article" date="2020" name="BMC Genomics">
        <title>Correction to: Identification and distribution of gene clusters required for synthesis of sphingolipid metabolism inhibitors in diverse species of the filamentous fungus Fusarium.</title>
        <authorList>
            <person name="Kim H.S."/>
            <person name="Lohmar J.M."/>
            <person name="Busman M."/>
            <person name="Brown D.W."/>
            <person name="Naumann T.A."/>
            <person name="Divon H.H."/>
            <person name="Lysoe E."/>
            <person name="Uhlig S."/>
            <person name="Proctor R.H."/>
        </authorList>
    </citation>
    <scope>NUCLEOTIDE SEQUENCE</scope>
    <source>
        <strain evidence="2">NRRL 20472</strain>
    </source>
</reference>
<dbReference type="AlphaFoldDB" id="A0A8H4TJZ0"/>
<evidence type="ECO:0000313" key="3">
    <source>
        <dbReference type="Proteomes" id="UP000622797"/>
    </source>
</evidence>
<dbReference type="OrthoDB" id="5086500at2759"/>
<feature type="region of interest" description="Disordered" evidence="1">
    <location>
        <begin position="299"/>
        <end position="319"/>
    </location>
</feature>
<dbReference type="Proteomes" id="UP000622797">
    <property type="component" value="Unassembled WGS sequence"/>
</dbReference>
<keyword evidence="3" id="KW-1185">Reference proteome</keyword>
<reference evidence="2" key="2">
    <citation type="submission" date="2020-05" db="EMBL/GenBank/DDBJ databases">
        <authorList>
            <person name="Kim H.-S."/>
            <person name="Proctor R.H."/>
            <person name="Brown D.W."/>
        </authorList>
    </citation>
    <scope>NUCLEOTIDE SEQUENCE</scope>
    <source>
        <strain evidence="2">NRRL 20472</strain>
    </source>
</reference>
<feature type="region of interest" description="Disordered" evidence="1">
    <location>
        <begin position="1"/>
        <end position="23"/>
    </location>
</feature>
<dbReference type="EMBL" id="JABEXW010000663">
    <property type="protein sequence ID" value="KAF4959410.1"/>
    <property type="molecule type" value="Genomic_DNA"/>
</dbReference>